<dbReference type="EMBL" id="QGNW01000168">
    <property type="protein sequence ID" value="RVW89048.1"/>
    <property type="molecule type" value="Genomic_DNA"/>
</dbReference>
<accession>A0A438HX63</accession>
<comment type="caution">
    <text evidence="2">The sequence shown here is derived from an EMBL/GenBank/DDBJ whole genome shotgun (WGS) entry which is preliminary data.</text>
</comment>
<feature type="region of interest" description="Disordered" evidence="1">
    <location>
        <begin position="31"/>
        <end position="54"/>
    </location>
</feature>
<dbReference type="AlphaFoldDB" id="A0A438HX63"/>
<evidence type="ECO:0000313" key="2">
    <source>
        <dbReference type="EMBL" id="RVW89048.1"/>
    </source>
</evidence>
<sequence length="179" mass="20115">MHLQGSNGTSTDGEWLDGVRRGQRWKRVARKCSTRPHAPASEVQAAGEETRKGKLSHPFKKGLKLGDPKFDAWDEADSMNLWQELDSYQYFEMKCSEDTTILKRFMEKGRTYTFLTGLNAEFVAVRVQVLRKEVLPSLNKTIGIIQGEESRRGVILKAQPVESFAMVVRGANASSGVDH</sequence>
<reference evidence="2 3" key="1">
    <citation type="journal article" date="2018" name="PLoS Genet.">
        <title>Population sequencing reveals clonal diversity and ancestral inbreeding in the grapevine cultivar Chardonnay.</title>
        <authorList>
            <person name="Roach M.J."/>
            <person name="Johnson D.L."/>
            <person name="Bohlmann J."/>
            <person name="van Vuuren H.J."/>
            <person name="Jones S.J."/>
            <person name="Pretorius I.S."/>
            <person name="Schmidt S.A."/>
            <person name="Borneman A.R."/>
        </authorList>
    </citation>
    <scope>NUCLEOTIDE SEQUENCE [LARGE SCALE GENOMIC DNA]</scope>
    <source>
        <strain evidence="3">cv. Chardonnay</strain>
        <tissue evidence="2">Leaf</tissue>
    </source>
</reference>
<dbReference type="Proteomes" id="UP000288805">
    <property type="component" value="Unassembled WGS sequence"/>
</dbReference>
<dbReference type="PANTHER" id="PTHR34222:SF37">
    <property type="entry name" value="RETROTRANSPOSON GAG DOMAIN-CONTAINING PROTEIN"/>
    <property type="match status" value="1"/>
</dbReference>
<name>A0A438HX63_VITVI</name>
<dbReference type="PANTHER" id="PTHR34222">
    <property type="entry name" value="GAG_PRE-INTEGRS DOMAIN-CONTAINING PROTEIN"/>
    <property type="match status" value="1"/>
</dbReference>
<evidence type="ECO:0000313" key="3">
    <source>
        <dbReference type="Proteomes" id="UP000288805"/>
    </source>
</evidence>
<proteinExistence type="predicted"/>
<protein>
    <submittedName>
        <fullName evidence="2">Uncharacterized protein</fullName>
    </submittedName>
</protein>
<gene>
    <name evidence="2" type="ORF">CK203_029383</name>
</gene>
<organism evidence="2 3">
    <name type="scientific">Vitis vinifera</name>
    <name type="common">Grape</name>
    <dbReference type="NCBI Taxonomy" id="29760"/>
    <lineage>
        <taxon>Eukaryota</taxon>
        <taxon>Viridiplantae</taxon>
        <taxon>Streptophyta</taxon>
        <taxon>Embryophyta</taxon>
        <taxon>Tracheophyta</taxon>
        <taxon>Spermatophyta</taxon>
        <taxon>Magnoliopsida</taxon>
        <taxon>eudicotyledons</taxon>
        <taxon>Gunneridae</taxon>
        <taxon>Pentapetalae</taxon>
        <taxon>rosids</taxon>
        <taxon>Vitales</taxon>
        <taxon>Vitaceae</taxon>
        <taxon>Viteae</taxon>
        <taxon>Vitis</taxon>
    </lineage>
</organism>
<evidence type="ECO:0000256" key="1">
    <source>
        <dbReference type="SAM" id="MobiDB-lite"/>
    </source>
</evidence>